<evidence type="ECO:0000256" key="4">
    <source>
        <dbReference type="ARBA" id="ARBA00023180"/>
    </source>
</evidence>
<protein>
    <recommendedName>
        <fullName evidence="5">Carboxylic ester hydrolase</fullName>
        <ecNumber evidence="5">3.1.1.-</ecNumber>
    </recommendedName>
</protein>
<dbReference type="InterPro" id="IPR019826">
    <property type="entry name" value="Carboxylesterase_B_AS"/>
</dbReference>
<dbReference type="PANTHER" id="PTHR43142:SF1">
    <property type="entry name" value="CARBOXYLIC ESTER HYDROLASE"/>
    <property type="match status" value="1"/>
</dbReference>
<comment type="similarity">
    <text evidence="1 5">Belongs to the type-B carboxylesterase/lipase family.</text>
</comment>
<organism evidence="7 8">
    <name type="scientific">Halocaridina rubra</name>
    <name type="common">Hawaiian red shrimp</name>
    <dbReference type="NCBI Taxonomy" id="373956"/>
    <lineage>
        <taxon>Eukaryota</taxon>
        <taxon>Metazoa</taxon>
        <taxon>Ecdysozoa</taxon>
        <taxon>Arthropoda</taxon>
        <taxon>Crustacea</taxon>
        <taxon>Multicrustacea</taxon>
        <taxon>Malacostraca</taxon>
        <taxon>Eumalacostraca</taxon>
        <taxon>Eucarida</taxon>
        <taxon>Decapoda</taxon>
        <taxon>Pleocyemata</taxon>
        <taxon>Caridea</taxon>
        <taxon>Atyoidea</taxon>
        <taxon>Atyidae</taxon>
        <taxon>Halocaridina</taxon>
    </lineage>
</organism>
<dbReference type="PANTHER" id="PTHR43142">
    <property type="entry name" value="CARBOXYLIC ESTER HYDROLASE"/>
    <property type="match status" value="1"/>
</dbReference>
<comment type="caution">
    <text evidence="7">The sequence shown here is derived from an EMBL/GenBank/DDBJ whole genome shotgun (WGS) entry which is preliminary data.</text>
</comment>
<keyword evidence="3 5" id="KW-0378">Hydrolase</keyword>
<evidence type="ECO:0000259" key="6">
    <source>
        <dbReference type="Pfam" id="PF00135"/>
    </source>
</evidence>
<feature type="domain" description="Carboxylesterase type B" evidence="6">
    <location>
        <begin position="2"/>
        <end position="96"/>
    </location>
</feature>
<dbReference type="PROSITE" id="PS00122">
    <property type="entry name" value="CARBOXYLESTERASE_B_1"/>
    <property type="match status" value="1"/>
</dbReference>
<accession>A0AAN9A249</accession>
<dbReference type="Proteomes" id="UP001381693">
    <property type="component" value="Unassembled WGS sequence"/>
</dbReference>
<keyword evidence="4" id="KW-0325">Glycoprotein</keyword>
<dbReference type="InterPro" id="IPR029058">
    <property type="entry name" value="AB_hydrolase_fold"/>
</dbReference>
<dbReference type="AlphaFoldDB" id="A0AAN9A249"/>
<evidence type="ECO:0000313" key="7">
    <source>
        <dbReference type="EMBL" id="KAK7072293.1"/>
    </source>
</evidence>
<sequence>MRGSSSAHGGDKLLTRNIVVVTINYRLGALGYLTTEDSVLPGNYGFLDQVSALRWVQRNIVQFGGNPDNVTLGGFSAGGSSTHLHMMSPMSKGNIDEWNIITAMGRKTINLTRYQALSWKTRVLPEDVKRHIIMLSR</sequence>
<evidence type="ECO:0000256" key="3">
    <source>
        <dbReference type="ARBA" id="ARBA00022801"/>
    </source>
</evidence>
<evidence type="ECO:0000256" key="1">
    <source>
        <dbReference type="ARBA" id="ARBA00005964"/>
    </source>
</evidence>
<evidence type="ECO:0000313" key="8">
    <source>
        <dbReference type="Proteomes" id="UP001381693"/>
    </source>
</evidence>
<keyword evidence="2" id="KW-0719">Serine esterase</keyword>
<gene>
    <name evidence="7" type="primary">Est-6_2</name>
    <name evidence="7" type="ORF">SK128_016227</name>
</gene>
<name>A0AAN9A249_HALRR</name>
<evidence type="ECO:0000256" key="2">
    <source>
        <dbReference type="ARBA" id="ARBA00022487"/>
    </source>
</evidence>
<dbReference type="Pfam" id="PF00135">
    <property type="entry name" value="COesterase"/>
    <property type="match status" value="1"/>
</dbReference>
<keyword evidence="8" id="KW-1185">Reference proteome</keyword>
<proteinExistence type="inferred from homology"/>
<evidence type="ECO:0000256" key="5">
    <source>
        <dbReference type="RuleBase" id="RU361235"/>
    </source>
</evidence>
<dbReference type="EC" id="3.1.1.-" evidence="5"/>
<dbReference type="Gene3D" id="3.40.50.1820">
    <property type="entry name" value="alpha/beta hydrolase"/>
    <property type="match status" value="1"/>
</dbReference>
<reference evidence="7 8" key="1">
    <citation type="submission" date="2023-11" db="EMBL/GenBank/DDBJ databases">
        <title>Halocaridina rubra genome assembly.</title>
        <authorList>
            <person name="Smith C."/>
        </authorList>
    </citation>
    <scope>NUCLEOTIDE SEQUENCE [LARGE SCALE GENOMIC DNA]</scope>
    <source>
        <strain evidence="7">EP-1</strain>
        <tissue evidence="7">Whole</tissue>
    </source>
</reference>
<dbReference type="SUPFAM" id="SSF53474">
    <property type="entry name" value="alpha/beta-Hydrolases"/>
    <property type="match status" value="1"/>
</dbReference>
<dbReference type="EMBL" id="JAXCGZ010013560">
    <property type="protein sequence ID" value="KAK7072293.1"/>
    <property type="molecule type" value="Genomic_DNA"/>
</dbReference>
<dbReference type="GO" id="GO:0052689">
    <property type="term" value="F:carboxylic ester hydrolase activity"/>
    <property type="evidence" value="ECO:0007669"/>
    <property type="project" value="UniProtKB-KW"/>
</dbReference>
<dbReference type="InterPro" id="IPR002018">
    <property type="entry name" value="CarbesteraseB"/>
</dbReference>